<feature type="transmembrane region" description="Helical" evidence="8">
    <location>
        <begin position="268"/>
        <end position="287"/>
    </location>
</feature>
<accession>A0AA96W9W1</accession>
<dbReference type="PANTHER" id="PTHR30330:SF3">
    <property type="entry name" value="TRANSCRIPTIONAL REGULATOR, LRP FAMILY"/>
    <property type="match status" value="1"/>
</dbReference>
<gene>
    <name evidence="9" type="ORF">HJG54_06020</name>
</gene>
<evidence type="ECO:0000256" key="8">
    <source>
        <dbReference type="RuleBase" id="RU363064"/>
    </source>
</evidence>
<feature type="transmembrane region" description="Helical" evidence="8">
    <location>
        <begin position="429"/>
        <end position="457"/>
    </location>
</feature>
<comment type="similarity">
    <text evidence="2 8">Belongs to the alanine or glycine:cation symporter (AGCS) (TC 2.A.25) family.</text>
</comment>
<dbReference type="PRINTS" id="PR00175">
    <property type="entry name" value="NAALASMPORT"/>
</dbReference>
<evidence type="ECO:0000256" key="5">
    <source>
        <dbReference type="ARBA" id="ARBA00022692"/>
    </source>
</evidence>
<feature type="transmembrane region" description="Helical" evidence="8">
    <location>
        <begin position="389"/>
        <end position="409"/>
    </location>
</feature>
<keyword evidence="4 8" id="KW-1003">Cell membrane</keyword>
<dbReference type="PANTHER" id="PTHR30330">
    <property type="entry name" value="AGSS FAMILY TRANSPORTER, SODIUM-ALANINE"/>
    <property type="match status" value="1"/>
</dbReference>
<keyword evidence="7 8" id="KW-0472">Membrane</keyword>
<organism evidence="9">
    <name type="scientific">Leptolyngbya sp. NK1-12</name>
    <dbReference type="NCBI Taxonomy" id="2547451"/>
    <lineage>
        <taxon>Bacteria</taxon>
        <taxon>Bacillati</taxon>
        <taxon>Cyanobacteriota</taxon>
        <taxon>Cyanophyceae</taxon>
        <taxon>Leptolyngbyales</taxon>
        <taxon>Leptolyngbyaceae</taxon>
        <taxon>Leptolyngbya group</taxon>
        <taxon>Leptolyngbya</taxon>
    </lineage>
</organism>
<dbReference type="Gene3D" id="1.20.1740.10">
    <property type="entry name" value="Amino acid/polyamine transporter I"/>
    <property type="match status" value="1"/>
</dbReference>
<dbReference type="GO" id="GO:0005283">
    <property type="term" value="F:amino acid:sodium symporter activity"/>
    <property type="evidence" value="ECO:0007669"/>
    <property type="project" value="InterPro"/>
</dbReference>
<feature type="transmembrane region" description="Helical" evidence="8">
    <location>
        <begin position="325"/>
        <end position="348"/>
    </location>
</feature>
<evidence type="ECO:0000256" key="2">
    <source>
        <dbReference type="ARBA" id="ARBA00009261"/>
    </source>
</evidence>
<dbReference type="GO" id="GO:0005886">
    <property type="term" value="C:plasma membrane"/>
    <property type="evidence" value="ECO:0007669"/>
    <property type="project" value="UniProtKB-SubCell"/>
</dbReference>
<feature type="transmembrane region" description="Helical" evidence="8">
    <location>
        <begin position="469"/>
        <end position="492"/>
    </location>
</feature>
<feature type="transmembrane region" description="Helical" evidence="8">
    <location>
        <begin position="34"/>
        <end position="55"/>
    </location>
</feature>
<dbReference type="NCBIfam" id="TIGR00835">
    <property type="entry name" value="agcS"/>
    <property type="match status" value="1"/>
</dbReference>
<evidence type="ECO:0000256" key="1">
    <source>
        <dbReference type="ARBA" id="ARBA00004651"/>
    </source>
</evidence>
<name>A0AA96W9W1_9CYAN</name>
<keyword evidence="8" id="KW-0769">Symport</keyword>
<protein>
    <submittedName>
        <fullName evidence="9">Alanine:cation symporter family protein</fullName>
    </submittedName>
</protein>
<evidence type="ECO:0000256" key="3">
    <source>
        <dbReference type="ARBA" id="ARBA00022448"/>
    </source>
</evidence>
<dbReference type="InterPro" id="IPR001463">
    <property type="entry name" value="Na/Ala_symport"/>
</dbReference>
<evidence type="ECO:0000256" key="6">
    <source>
        <dbReference type="ARBA" id="ARBA00022989"/>
    </source>
</evidence>
<feature type="transmembrane region" description="Helical" evidence="8">
    <location>
        <begin position="299"/>
        <end position="319"/>
    </location>
</feature>
<feature type="transmembrane region" description="Helical" evidence="8">
    <location>
        <begin position="229"/>
        <end position="248"/>
    </location>
</feature>
<evidence type="ECO:0000256" key="4">
    <source>
        <dbReference type="ARBA" id="ARBA00022475"/>
    </source>
</evidence>
<feature type="transmembrane region" description="Helical" evidence="8">
    <location>
        <begin position="498"/>
        <end position="518"/>
    </location>
</feature>
<reference evidence="9" key="1">
    <citation type="submission" date="2020-05" db="EMBL/GenBank/DDBJ databases">
        <authorList>
            <person name="Zhu T."/>
            <person name="Keshari N."/>
            <person name="Lu X."/>
        </authorList>
    </citation>
    <scope>NUCLEOTIDE SEQUENCE</scope>
    <source>
        <strain evidence="9">NK1-12</strain>
    </source>
</reference>
<keyword evidence="6 8" id="KW-1133">Transmembrane helix</keyword>
<feature type="transmembrane region" description="Helical" evidence="8">
    <location>
        <begin position="96"/>
        <end position="116"/>
    </location>
</feature>
<keyword evidence="5 8" id="KW-0812">Transmembrane</keyword>
<proteinExistence type="inferred from homology"/>
<feature type="transmembrane region" description="Helical" evidence="8">
    <location>
        <begin position="67"/>
        <end position="90"/>
    </location>
</feature>
<dbReference type="Pfam" id="PF01235">
    <property type="entry name" value="Na_Ala_symp"/>
    <property type="match status" value="1"/>
</dbReference>
<keyword evidence="3 8" id="KW-0813">Transport</keyword>
<comment type="subcellular location">
    <subcellularLocation>
        <location evidence="1 8">Cell membrane</location>
        <topology evidence="1 8">Multi-pass membrane protein</topology>
    </subcellularLocation>
</comment>
<evidence type="ECO:0000313" key="9">
    <source>
        <dbReference type="EMBL" id="WNZ22462.1"/>
    </source>
</evidence>
<evidence type="ECO:0000256" key="7">
    <source>
        <dbReference type="ARBA" id="ARBA00023136"/>
    </source>
</evidence>
<dbReference type="EMBL" id="CP053586">
    <property type="protein sequence ID" value="WNZ22462.1"/>
    <property type="molecule type" value="Genomic_DNA"/>
</dbReference>
<sequence length="548" mass="58395">MKKVTKTGDSISQQKTGIHLREEYPIQHSGKRRASSGVTAALLIGFFLLIPIRALAQQPEANSSGGFLDSLNNGFAQIVTVLSGIFFFPIGGENGFPLIVLWLIAAGIYFTFRMGFINFRAFKHAIDVVRGKYDDPHDAGEVSHFQALSAALSGTVGLGNIAGVAVAIQLGGPGAMFWLTLSGLFGMTTKFVECTLGVKYRRVLEDGTVLGGPAYYLTRGLLNKGLGSMGRGLAVLFALVTIPASLGAPNMFQSNQAYAAITNLIPGLPNWLFGIGLAILSGIVILGGIRRIGAVAEKLVPAMALIYAAACLWIILANLSEVPGAIGTVIREAFAPTAVAGGIVGTMVQGIRRATFSNEAGAGSAATAHAAARTDEPVREGIVALLEPFIDTICICNLTAIVIVLTGVYQNTNSELGGVALTTQAFGSVIGWFPVVLSIAVFLFAFSTILSWSYYGVQAWTYLFGPRRLILFKLIYLFFTFLGPIASLSTVIDFSDMMFFSMAIPNLIGCYILSNEVAADLKDYWHRLTSGQMPTYAEQQAVEIGANR</sequence>
<dbReference type="AlphaFoldDB" id="A0AA96W9W1"/>